<gene>
    <name evidence="4" type="ORF">QQF64_026009</name>
</gene>
<name>A0ABR3NRW3_9TELE</name>
<keyword evidence="5" id="KW-1185">Reference proteome</keyword>
<feature type="domain" description="Ig-like" evidence="3">
    <location>
        <begin position="225"/>
        <end position="300"/>
    </location>
</feature>
<keyword evidence="2" id="KW-1133">Transmembrane helix</keyword>
<keyword evidence="2" id="KW-0472">Membrane</keyword>
<dbReference type="InterPro" id="IPR013106">
    <property type="entry name" value="Ig_V-set"/>
</dbReference>
<feature type="transmembrane region" description="Helical" evidence="2">
    <location>
        <begin position="436"/>
        <end position="457"/>
    </location>
</feature>
<protein>
    <recommendedName>
        <fullName evidence="3">Ig-like domain-containing protein</fullName>
    </recommendedName>
</protein>
<dbReference type="InterPro" id="IPR036179">
    <property type="entry name" value="Ig-like_dom_sf"/>
</dbReference>
<dbReference type="EMBL" id="JAYMGO010000003">
    <property type="protein sequence ID" value="KAL1279336.1"/>
    <property type="molecule type" value="Genomic_DNA"/>
</dbReference>
<feature type="domain" description="Ig-like" evidence="3">
    <location>
        <begin position="319"/>
        <end position="424"/>
    </location>
</feature>
<keyword evidence="2" id="KW-0812">Transmembrane</keyword>
<dbReference type="SMART" id="SM00409">
    <property type="entry name" value="IG"/>
    <property type="match status" value="4"/>
</dbReference>
<dbReference type="Pfam" id="PF07686">
    <property type="entry name" value="V-set"/>
    <property type="match status" value="2"/>
</dbReference>
<feature type="compositionally biased region" description="Polar residues" evidence="1">
    <location>
        <begin position="502"/>
        <end position="512"/>
    </location>
</feature>
<dbReference type="SUPFAM" id="SSF48726">
    <property type="entry name" value="Immunoglobulin"/>
    <property type="match status" value="3"/>
</dbReference>
<dbReference type="PANTHER" id="PTHR11422:SF5">
    <property type="entry name" value="DIVERSE IMMUNOGLOBULIN DOMAIN-CONTAINING PROTEIN 1.1 ISOFORM X1-RELATED"/>
    <property type="match status" value="1"/>
</dbReference>
<dbReference type="InterPro" id="IPR013783">
    <property type="entry name" value="Ig-like_fold"/>
</dbReference>
<sequence>ISGVDDPHVFISSGEDVHLPCDNDLHDCKSTTWIYNNRFKHSVTVELIGDGIKNKDTESHERLSLGSDCSLNIKNITKEDYGSYTCRQYVNGHKRGDDERVDLHVLHVSSSSSQTEISAGSSVSLSCQLYSYSYTGLYCDDWIRSQGIGLLWVNQAGDKLKISDSRYQISAPGHCIITLTTTLLNEDDNREWRCEVTQGDQVKTSATYTVKISGISGVDDAHVFISSGENVRLPCNNALHDCKSTTWIYNRFRHSETVELISLGIKNKDTESHERLSLGSNCSLNIKNITKEDSGFYSCQQYVNEQLQGADARVYLHVLHVSSSSSQTEISAGSSVTLSCQLYSSVRLSCDDSGRSKGIDLLWVNQAGDKLKISDSRYQISAPGHCIITLTTTLLNEDDNREWRCEVTQGDQVKTSATYTVKISAQDKTTTAASSVTLISVSAAAFAVFLLVVFCLICRKRADNKRGTYESVVKDENEDKGTYETINMSIPAAARDNEQTDDVTYSEVSSSGKKPVKSLTDHNESVTYAAIRGTENDPRVELYSSVNKNKSSTNKH</sequence>
<dbReference type="CDD" id="cd00096">
    <property type="entry name" value="Ig"/>
    <property type="match status" value="1"/>
</dbReference>
<evidence type="ECO:0000259" key="3">
    <source>
        <dbReference type="PROSITE" id="PS50835"/>
    </source>
</evidence>
<dbReference type="InterPro" id="IPR007110">
    <property type="entry name" value="Ig-like_dom"/>
</dbReference>
<evidence type="ECO:0000313" key="4">
    <source>
        <dbReference type="EMBL" id="KAL1279336.1"/>
    </source>
</evidence>
<reference evidence="4 5" key="1">
    <citation type="submission" date="2023-09" db="EMBL/GenBank/DDBJ databases">
        <authorList>
            <person name="Wang M."/>
        </authorList>
    </citation>
    <scope>NUCLEOTIDE SEQUENCE [LARGE SCALE GENOMIC DNA]</scope>
    <source>
        <strain evidence="4">GT-2023</strain>
        <tissue evidence="4">Liver</tissue>
    </source>
</reference>
<dbReference type="Proteomes" id="UP001558613">
    <property type="component" value="Unassembled WGS sequence"/>
</dbReference>
<dbReference type="PROSITE" id="PS50835">
    <property type="entry name" value="IG_LIKE"/>
    <property type="match status" value="4"/>
</dbReference>
<dbReference type="SMART" id="SM00408">
    <property type="entry name" value="IGc2"/>
    <property type="match status" value="2"/>
</dbReference>
<feature type="domain" description="Ig-like" evidence="3">
    <location>
        <begin position="1"/>
        <end position="87"/>
    </location>
</feature>
<evidence type="ECO:0000256" key="1">
    <source>
        <dbReference type="SAM" id="MobiDB-lite"/>
    </source>
</evidence>
<evidence type="ECO:0000313" key="5">
    <source>
        <dbReference type="Proteomes" id="UP001558613"/>
    </source>
</evidence>
<feature type="region of interest" description="Disordered" evidence="1">
    <location>
        <begin position="496"/>
        <end position="521"/>
    </location>
</feature>
<dbReference type="PANTHER" id="PTHR11422">
    <property type="entry name" value="T-CELL SURFACE GLYCOPROTEIN CD4"/>
    <property type="match status" value="1"/>
</dbReference>
<organism evidence="4 5">
    <name type="scientific">Cirrhinus molitorella</name>
    <name type="common">mud carp</name>
    <dbReference type="NCBI Taxonomy" id="172907"/>
    <lineage>
        <taxon>Eukaryota</taxon>
        <taxon>Metazoa</taxon>
        <taxon>Chordata</taxon>
        <taxon>Craniata</taxon>
        <taxon>Vertebrata</taxon>
        <taxon>Euteleostomi</taxon>
        <taxon>Actinopterygii</taxon>
        <taxon>Neopterygii</taxon>
        <taxon>Teleostei</taxon>
        <taxon>Ostariophysi</taxon>
        <taxon>Cypriniformes</taxon>
        <taxon>Cyprinidae</taxon>
        <taxon>Labeoninae</taxon>
        <taxon>Labeonini</taxon>
        <taxon>Cirrhinus</taxon>
    </lineage>
</organism>
<dbReference type="InterPro" id="IPR003598">
    <property type="entry name" value="Ig_sub2"/>
</dbReference>
<evidence type="ECO:0000256" key="2">
    <source>
        <dbReference type="SAM" id="Phobius"/>
    </source>
</evidence>
<proteinExistence type="predicted"/>
<feature type="domain" description="Ig-like" evidence="3">
    <location>
        <begin position="106"/>
        <end position="213"/>
    </location>
</feature>
<dbReference type="Gene3D" id="2.60.40.10">
    <property type="entry name" value="Immunoglobulins"/>
    <property type="match status" value="4"/>
</dbReference>
<dbReference type="InterPro" id="IPR003599">
    <property type="entry name" value="Ig_sub"/>
</dbReference>
<feature type="non-terminal residue" evidence="4">
    <location>
        <position position="1"/>
    </location>
</feature>
<comment type="caution">
    <text evidence="4">The sequence shown here is derived from an EMBL/GenBank/DDBJ whole genome shotgun (WGS) entry which is preliminary data.</text>
</comment>
<accession>A0ABR3NRW3</accession>